<dbReference type="Proteomes" id="UP000004995">
    <property type="component" value="Unassembled WGS sequence"/>
</dbReference>
<reference evidence="1" key="2">
    <citation type="submission" date="2018-08" db="UniProtKB">
        <authorList>
            <consortium name="EnsemblPlants"/>
        </authorList>
    </citation>
    <scope>IDENTIFICATION</scope>
    <source>
        <strain evidence="1">Yugu1</strain>
    </source>
</reference>
<protein>
    <submittedName>
        <fullName evidence="1">Uncharacterized protein</fullName>
    </submittedName>
</protein>
<organism evidence="1 2">
    <name type="scientific">Setaria italica</name>
    <name type="common">Foxtail millet</name>
    <name type="synonym">Panicum italicum</name>
    <dbReference type="NCBI Taxonomy" id="4555"/>
    <lineage>
        <taxon>Eukaryota</taxon>
        <taxon>Viridiplantae</taxon>
        <taxon>Streptophyta</taxon>
        <taxon>Embryophyta</taxon>
        <taxon>Tracheophyta</taxon>
        <taxon>Spermatophyta</taxon>
        <taxon>Magnoliopsida</taxon>
        <taxon>Liliopsida</taxon>
        <taxon>Poales</taxon>
        <taxon>Poaceae</taxon>
        <taxon>PACMAD clade</taxon>
        <taxon>Panicoideae</taxon>
        <taxon>Panicodae</taxon>
        <taxon>Paniceae</taxon>
        <taxon>Cenchrinae</taxon>
        <taxon>Setaria</taxon>
    </lineage>
</organism>
<evidence type="ECO:0000313" key="2">
    <source>
        <dbReference type="Proteomes" id="UP000004995"/>
    </source>
</evidence>
<evidence type="ECO:0000313" key="1">
    <source>
        <dbReference type="EnsemblPlants" id="KQK91080"/>
    </source>
</evidence>
<proteinExistence type="predicted"/>
<dbReference type="HOGENOM" id="CLU_3208598_0_0_1"/>
<reference evidence="2" key="1">
    <citation type="journal article" date="2012" name="Nat. Biotechnol.">
        <title>Reference genome sequence of the model plant Setaria.</title>
        <authorList>
            <person name="Bennetzen J.L."/>
            <person name="Schmutz J."/>
            <person name="Wang H."/>
            <person name="Percifield R."/>
            <person name="Hawkins J."/>
            <person name="Pontaroli A.C."/>
            <person name="Estep M."/>
            <person name="Feng L."/>
            <person name="Vaughn J.N."/>
            <person name="Grimwood J."/>
            <person name="Jenkins J."/>
            <person name="Barry K."/>
            <person name="Lindquist E."/>
            <person name="Hellsten U."/>
            <person name="Deshpande S."/>
            <person name="Wang X."/>
            <person name="Wu X."/>
            <person name="Mitros T."/>
            <person name="Triplett J."/>
            <person name="Yang X."/>
            <person name="Ye C.Y."/>
            <person name="Mauro-Herrera M."/>
            <person name="Wang L."/>
            <person name="Li P."/>
            <person name="Sharma M."/>
            <person name="Sharma R."/>
            <person name="Ronald P.C."/>
            <person name="Panaud O."/>
            <person name="Kellogg E.A."/>
            <person name="Brutnell T.P."/>
            <person name="Doust A.N."/>
            <person name="Tuskan G.A."/>
            <person name="Rokhsar D."/>
            <person name="Devos K.M."/>
        </authorList>
    </citation>
    <scope>NUCLEOTIDE SEQUENCE [LARGE SCALE GENOMIC DNA]</scope>
    <source>
        <strain evidence="2">cv. Yugu1</strain>
    </source>
</reference>
<dbReference type="EMBL" id="AGNK02006006">
    <property type="status" value="NOT_ANNOTATED_CDS"/>
    <property type="molecule type" value="Genomic_DNA"/>
</dbReference>
<accession>K4ANX8</accession>
<dbReference type="InParanoid" id="K4ANX8"/>
<name>K4ANX8_SETIT</name>
<dbReference type="AlphaFoldDB" id="K4ANX8"/>
<dbReference type="Gramene" id="KQK91080">
    <property type="protein sequence ID" value="KQK91080"/>
    <property type="gene ID" value="SETIT_040626mg"/>
</dbReference>
<dbReference type="EnsemblPlants" id="KQK91080">
    <property type="protein sequence ID" value="KQK91080"/>
    <property type="gene ID" value="SETIT_040626mg"/>
</dbReference>
<sequence length="45" mass="5030">MMHGSCKDAVSSALRNLGLKNAYTTRSLHRVKIYLERFSGILPPP</sequence>
<keyword evidence="2" id="KW-1185">Reference proteome</keyword>